<proteinExistence type="predicted"/>
<name>A0AC35GF11_9BILA</name>
<dbReference type="WBParaSite" id="PS1159_v2.g4289.t1">
    <property type="protein sequence ID" value="PS1159_v2.g4289.t1"/>
    <property type="gene ID" value="PS1159_v2.g4289"/>
</dbReference>
<protein>
    <submittedName>
        <fullName evidence="2">Uncharacterized protein</fullName>
    </submittedName>
</protein>
<organism evidence="1 2">
    <name type="scientific">Panagrolaimus sp. PS1159</name>
    <dbReference type="NCBI Taxonomy" id="55785"/>
    <lineage>
        <taxon>Eukaryota</taxon>
        <taxon>Metazoa</taxon>
        <taxon>Ecdysozoa</taxon>
        <taxon>Nematoda</taxon>
        <taxon>Chromadorea</taxon>
        <taxon>Rhabditida</taxon>
        <taxon>Tylenchina</taxon>
        <taxon>Panagrolaimomorpha</taxon>
        <taxon>Panagrolaimoidea</taxon>
        <taxon>Panagrolaimidae</taxon>
        <taxon>Panagrolaimus</taxon>
    </lineage>
</organism>
<sequence>MKLCFRILFYFYVLLSSGFLDASNDSVILDENFHDDQFDGLLSDRKLGKEVGSDVELFGYGRINLTLNNRELVFKVCSNCAAESRVCFETTETGIQTKLKCSEVSSYCTFKVKNDNDRIFFGDVPVLVRDFGGSCLYPKIHTGYVTAVGTSNFKSCQPNIVDKMIKLYVSIDSSCPITVINAKIHAPPTTTTSPTKVPSPTQSPDSAETSSFPDWGYIILAIAALIVTGAIIGCIAFYVYKRRQSSKRSSQKPDETIPKATISKA</sequence>
<dbReference type="Proteomes" id="UP000887580">
    <property type="component" value="Unplaced"/>
</dbReference>
<accession>A0AC35GF11</accession>
<evidence type="ECO:0000313" key="1">
    <source>
        <dbReference type="Proteomes" id="UP000887580"/>
    </source>
</evidence>
<evidence type="ECO:0000313" key="2">
    <source>
        <dbReference type="WBParaSite" id="PS1159_v2.g4289.t1"/>
    </source>
</evidence>
<reference evidence="2" key="1">
    <citation type="submission" date="2022-11" db="UniProtKB">
        <authorList>
            <consortium name="WormBaseParasite"/>
        </authorList>
    </citation>
    <scope>IDENTIFICATION</scope>
</reference>